<dbReference type="CDD" id="cd04301">
    <property type="entry name" value="NAT_SF"/>
    <property type="match status" value="1"/>
</dbReference>
<gene>
    <name evidence="2" type="ORF">SS7213T_01286</name>
</gene>
<evidence type="ECO:0000259" key="1">
    <source>
        <dbReference type="PROSITE" id="PS51186"/>
    </source>
</evidence>
<dbReference type="PATRIC" id="fig|911238.3.peg.239"/>
<proteinExistence type="predicted"/>
<dbReference type="SUPFAM" id="SSF55729">
    <property type="entry name" value="Acyl-CoA N-acyltransferases (Nat)"/>
    <property type="match status" value="1"/>
</dbReference>
<keyword evidence="2" id="KW-0808">Transferase</keyword>
<keyword evidence="3" id="KW-1185">Reference proteome</keyword>
<evidence type="ECO:0000313" key="3">
    <source>
        <dbReference type="Proteomes" id="UP000005413"/>
    </source>
</evidence>
<dbReference type="InterPro" id="IPR040549">
    <property type="entry name" value="DUF5613"/>
</dbReference>
<dbReference type="AlphaFoldDB" id="G5JFP3"/>
<dbReference type="InterPro" id="IPR000182">
    <property type="entry name" value="GNAT_dom"/>
</dbReference>
<evidence type="ECO:0000313" key="2">
    <source>
        <dbReference type="EMBL" id="EHJ09033.1"/>
    </source>
</evidence>
<dbReference type="OrthoDB" id="2213517at2"/>
<dbReference type="Proteomes" id="UP000005413">
    <property type="component" value="Unassembled WGS sequence"/>
</dbReference>
<feature type="domain" description="N-acetyltransferase" evidence="1">
    <location>
        <begin position="116"/>
        <end position="258"/>
    </location>
</feature>
<name>G5JFP3_9STAP</name>
<organism evidence="2 3">
    <name type="scientific">Staphylococcus simiae CCM 7213 = CCUG 51256</name>
    <dbReference type="NCBI Taxonomy" id="911238"/>
    <lineage>
        <taxon>Bacteria</taxon>
        <taxon>Bacillati</taxon>
        <taxon>Bacillota</taxon>
        <taxon>Bacilli</taxon>
        <taxon>Bacillales</taxon>
        <taxon>Staphylococcaceae</taxon>
        <taxon>Staphylococcus</taxon>
    </lineage>
</organism>
<accession>G5JFP3</accession>
<protein>
    <submittedName>
        <fullName evidence="2">Acetyltransferase, GNAT family protein</fullName>
    </submittedName>
</protein>
<dbReference type="InterPro" id="IPR016181">
    <property type="entry name" value="Acyl_CoA_acyltransferase"/>
</dbReference>
<dbReference type="RefSeq" id="WP_002461829.1">
    <property type="nucleotide sequence ID" value="NZ_AEUN01000020.1"/>
</dbReference>
<dbReference type="EMBL" id="AEUN01000020">
    <property type="protein sequence ID" value="EHJ09033.1"/>
    <property type="molecule type" value="Genomic_DNA"/>
</dbReference>
<dbReference type="Pfam" id="PF00583">
    <property type="entry name" value="Acetyltransf_1"/>
    <property type="match status" value="1"/>
</dbReference>
<dbReference type="Gene3D" id="3.40.630.30">
    <property type="match status" value="1"/>
</dbReference>
<reference evidence="2 3" key="1">
    <citation type="journal article" date="2012" name="BMC Genomics">
        <title>Comparative genomic analysis of the genus Staphylococcus including Staphylococcus aureus and its newly described sister species Staphylococcus simiae.</title>
        <authorList>
            <person name="Suzuki H."/>
            <person name="Lefebure T."/>
            <person name="Pavinski Bitar P."/>
            <person name="Stanhope M.J."/>
        </authorList>
    </citation>
    <scope>NUCLEOTIDE SEQUENCE [LARGE SCALE GENOMIC DNA]</scope>
    <source>
        <strain evidence="2 3">CCM 7213</strain>
    </source>
</reference>
<sequence length="258" mass="30070">MQQLSMTDIYREGEVFEDTDNYIIYLMPSFPLKYYCNTWIYKRTPTIPQWLSDITRQQQLHVAQQSHHLSFYFPENELLDEQWMTLFKNKGFQLGVMELYAVESETLQQLPVNNNVKIKVVDQTTLEDYLQIHYHFAQPFGEAFAEESCQSVRQQFADDHITRLVAYLNDLPVASVDFIENESTIEIDSFGVLDDYQRQGIGSTIQSFIGEYAVLHGNKTIILVADGEDTAKDMYLKQGYVFLSFAYHILKTDMTQSE</sequence>
<dbReference type="GO" id="GO:0016747">
    <property type="term" value="F:acyltransferase activity, transferring groups other than amino-acyl groups"/>
    <property type="evidence" value="ECO:0007669"/>
    <property type="project" value="InterPro"/>
</dbReference>
<dbReference type="Pfam" id="PF18467">
    <property type="entry name" value="DUF5613"/>
    <property type="match status" value="1"/>
</dbReference>
<dbReference type="PROSITE" id="PS51186">
    <property type="entry name" value="GNAT"/>
    <property type="match status" value="1"/>
</dbReference>
<comment type="caution">
    <text evidence="2">The sequence shown here is derived from an EMBL/GenBank/DDBJ whole genome shotgun (WGS) entry which is preliminary data.</text>
</comment>